<dbReference type="Proteomes" id="UP000708576">
    <property type="component" value="Unassembled WGS sequence"/>
</dbReference>
<dbReference type="EMBL" id="JAGUCO010000033">
    <property type="protein sequence ID" value="MBS2100928.1"/>
    <property type="molecule type" value="Genomic_DNA"/>
</dbReference>
<evidence type="ECO:0000313" key="3">
    <source>
        <dbReference type="Proteomes" id="UP000708576"/>
    </source>
</evidence>
<accession>A0ABS5K1C5</accession>
<organism evidence="2 3">
    <name type="scientific">Carboxylicivirga linearis</name>
    <dbReference type="NCBI Taxonomy" id="1628157"/>
    <lineage>
        <taxon>Bacteria</taxon>
        <taxon>Pseudomonadati</taxon>
        <taxon>Bacteroidota</taxon>
        <taxon>Bacteroidia</taxon>
        <taxon>Marinilabiliales</taxon>
        <taxon>Marinilabiliaceae</taxon>
        <taxon>Carboxylicivirga</taxon>
    </lineage>
</organism>
<proteinExistence type="predicted"/>
<evidence type="ECO:0000313" key="2">
    <source>
        <dbReference type="EMBL" id="MBS2100928.1"/>
    </source>
</evidence>
<gene>
    <name evidence="2" type="ORF">KEM10_21760</name>
</gene>
<name>A0ABS5K1C5_9BACT</name>
<feature type="domain" description="Helicase-associated" evidence="1">
    <location>
        <begin position="5"/>
        <end position="38"/>
    </location>
</feature>
<evidence type="ECO:0000259" key="1">
    <source>
        <dbReference type="Pfam" id="PF03457"/>
    </source>
</evidence>
<protein>
    <submittedName>
        <fullName evidence="2">Helicase associated domain-containing protein</fullName>
    </submittedName>
</protein>
<keyword evidence="3" id="KW-1185">Reference proteome</keyword>
<reference evidence="2 3" key="1">
    <citation type="journal article" date="2015" name="Int. J. Syst. Evol. Microbiol.">
        <title>Carboxylicivirga linearis sp. nov., isolated from a sea cucumber culture pond.</title>
        <authorList>
            <person name="Wang F.Q."/>
            <person name="Zhou Y.X."/>
            <person name="Lin X.Z."/>
            <person name="Chen G.J."/>
            <person name="Du Z.J."/>
        </authorList>
    </citation>
    <scope>NUCLEOTIDE SEQUENCE [LARGE SCALE GENOMIC DNA]</scope>
    <source>
        <strain evidence="2 3">FB218</strain>
    </source>
</reference>
<dbReference type="InterPro" id="IPR005114">
    <property type="entry name" value="Helicase_assoc"/>
</dbReference>
<dbReference type="Gene3D" id="6.10.140.530">
    <property type="match status" value="1"/>
</dbReference>
<sequence>MVTTSKNHKSLANWVSIQRTHISKLSKERISLLNEIDFFKDNQQEIKR</sequence>
<comment type="caution">
    <text evidence="2">The sequence shown here is derived from an EMBL/GenBank/DDBJ whole genome shotgun (WGS) entry which is preliminary data.</text>
</comment>
<dbReference type="Pfam" id="PF03457">
    <property type="entry name" value="HA"/>
    <property type="match status" value="1"/>
</dbReference>